<dbReference type="AlphaFoldDB" id="A0A3A8JBH8"/>
<proteinExistence type="predicted"/>
<evidence type="ECO:0000313" key="1">
    <source>
        <dbReference type="EMBL" id="RKG92795.1"/>
    </source>
</evidence>
<evidence type="ECO:0000313" key="2">
    <source>
        <dbReference type="Proteomes" id="UP000268094"/>
    </source>
</evidence>
<comment type="caution">
    <text evidence="1">The sequence shown here is derived from an EMBL/GenBank/DDBJ whole genome shotgun (WGS) entry which is preliminary data.</text>
</comment>
<reference evidence="2" key="1">
    <citation type="submission" date="2018-09" db="EMBL/GenBank/DDBJ databases">
        <authorList>
            <person name="Livingstone P.G."/>
            <person name="Whitworth D.E."/>
        </authorList>
    </citation>
    <scope>NUCLEOTIDE SEQUENCE [LARGE SCALE GENOMIC DNA]</scope>
    <source>
        <strain evidence="2">CA054A</strain>
    </source>
</reference>
<accession>A0A3A8JBH8</accession>
<keyword evidence="2" id="KW-1185">Reference proteome</keyword>
<organism evidence="1 2">
    <name type="scientific">Corallococcus terminator</name>
    <dbReference type="NCBI Taxonomy" id="2316733"/>
    <lineage>
        <taxon>Bacteria</taxon>
        <taxon>Pseudomonadati</taxon>
        <taxon>Myxococcota</taxon>
        <taxon>Myxococcia</taxon>
        <taxon>Myxococcales</taxon>
        <taxon>Cystobacterineae</taxon>
        <taxon>Myxococcaceae</taxon>
        <taxon>Corallococcus</taxon>
    </lineage>
</organism>
<name>A0A3A8JBH8_9BACT</name>
<dbReference type="Proteomes" id="UP000268094">
    <property type="component" value="Unassembled WGS sequence"/>
</dbReference>
<evidence type="ECO:0008006" key="3">
    <source>
        <dbReference type="Google" id="ProtNLM"/>
    </source>
</evidence>
<dbReference type="EMBL" id="RAVZ01000019">
    <property type="protein sequence ID" value="RKG92795.1"/>
    <property type="molecule type" value="Genomic_DNA"/>
</dbReference>
<sequence length="492" mass="52208">MKSSGRTWAVMCVVGGLLLGGCDSSRGPIAPLPDAGTQADAGVPEPLPCERTQGVCVGAKRALVDGVPEVVCTARSYGSSFEGAETRCDGLDNDCDGVADPSTWTDVASLQWNPYASMVDSLPVEGGFLVAASVGSGRIQVVRLDTALAGVATTNVEVETGIPATVTQLVRTSRGPALFHVTAGATADSSRGHLTQLDEQGVPVVRQESGREDAVLFEQPAQAVPAFVGVSVDGSRVLTVWTSGHPVSGLSHELLGSVADPSGEVRVVPRVLVQRQSQDGALFAPSVLALDDGNFLVMVVEDRGFEQTTLIHLRRYDRDLSPAGEERVLSVGYSPMPVLLRENPSADGTPGEPILLLRDVSGGSRKLLRVRSLFDGGAPETLVERMTTAAMESPWFSATMTSRGLQTTWLSAQYDYSLPGDSFLFGQGRLWGRSPTGAVTDWTPGAGLMPLHRQQEWVLMHELSGQWMGAFLMTATANPPTYTLKSLRYCAP</sequence>
<protein>
    <recommendedName>
        <fullName evidence="3">Lipoprotein</fullName>
    </recommendedName>
</protein>
<gene>
    <name evidence="1" type="ORF">D7V88_04870</name>
</gene>
<dbReference type="PROSITE" id="PS51257">
    <property type="entry name" value="PROKAR_LIPOPROTEIN"/>
    <property type="match status" value="1"/>
</dbReference>